<comment type="caution">
    <text evidence="1">The sequence shown here is derived from an EMBL/GenBank/DDBJ whole genome shotgun (WGS) entry which is preliminary data.</text>
</comment>
<evidence type="ECO:0000313" key="2">
    <source>
        <dbReference type="Proteomes" id="UP001159363"/>
    </source>
</evidence>
<protein>
    <submittedName>
        <fullName evidence="1">Uncharacterized protein</fullName>
    </submittedName>
</protein>
<proteinExistence type="predicted"/>
<organism evidence="1 2">
    <name type="scientific">Dryococelus australis</name>
    <dbReference type="NCBI Taxonomy" id="614101"/>
    <lineage>
        <taxon>Eukaryota</taxon>
        <taxon>Metazoa</taxon>
        <taxon>Ecdysozoa</taxon>
        <taxon>Arthropoda</taxon>
        <taxon>Hexapoda</taxon>
        <taxon>Insecta</taxon>
        <taxon>Pterygota</taxon>
        <taxon>Neoptera</taxon>
        <taxon>Polyneoptera</taxon>
        <taxon>Phasmatodea</taxon>
        <taxon>Verophasmatodea</taxon>
        <taxon>Anareolatae</taxon>
        <taxon>Phasmatidae</taxon>
        <taxon>Eurycanthinae</taxon>
        <taxon>Dryococelus</taxon>
    </lineage>
</organism>
<accession>A0ABQ9I8I7</accession>
<name>A0ABQ9I8I7_9NEOP</name>
<sequence>MLTYKNKDAGKTIDFTLLQRFNAEGEEFLAEIVTGDETCVHCFEPDSKRQSMEWHYIMSLTKKNAKQCVHHGRLCDSVLGCEGCNSGCFLEQATPCFISQLCFRSNFFTVTNPSSTVESPYTFFSLS</sequence>
<keyword evidence="2" id="KW-1185">Reference proteome</keyword>
<evidence type="ECO:0000313" key="1">
    <source>
        <dbReference type="EMBL" id="KAJ8892969.1"/>
    </source>
</evidence>
<dbReference type="EMBL" id="JARBHB010000002">
    <property type="protein sequence ID" value="KAJ8892969.1"/>
    <property type="molecule type" value="Genomic_DNA"/>
</dbReference>
<dbReference type="Proteomes" id="UP001159363">
    <property type="component" value="Chromosome 2"/>
</dbReference>
<reference evidence="1 2" key="1">
    <citation type="submission" date="2023-02" db="EMBL/GenBank/DDBJ databases">
        <title>LHISI_Scaffold_Assembly.</title>
        <authorList>
            <person name="Stuart O.P."/>
            <person name="Cleave R."/>
            <person name="Magrath M.J.L."/>
            <person name="Mikheyev A.S."/>
        </authorList>
    </citation>
    <scope>NUCLEOTIDE SEQUENCE [LARGE SCALE GENOMIC DNA]</scope>
    <source>
        <strain evidence="1">Daus_M_001</strain>
        <tissue evidence="1">Leg muscle</tissue>
    </source>
</reference>
<gene>
    <name evidence="1" type="ORF">PR048_005550</name>
</gene>